<dbReference type="PROSITE" id="PS50234">
    <property type="entry name" value="VWFA"/>
    <property type="match status" value="1"/>
</dbReference>
<dbReference type="Pfam" id="PF20579">
    <property type="entry name" value="LapA"/>
    <property type="match status" value="65"/>
</dbReference>
<proteinExistence type="predicted"/>
<feature type="domain" description="VWFA" evidence="4">
    <location>
        <begin position="7303"/>
        <end position="7443"/>
    </location>
</feature>
<protein>
    <submittedName>
        <fullName evidence="5">Type I secretion C-terminal target domain-containing protein</fullName>
    </submittedName>
</protein>
<dbReference type="InterPro" id="IPR019960">
    <property type="entry name" value="T1SS_VCA0849"/>
</dbReference>
<evidence type="ECO:0000313" key="5">
    <source>
        <dbReference type="EMBL" id="QHG67647.1"/>
    </source>
</evidence>
<name>A0A6I6XP87_PSEPU</name>
<organism evidence="5 6">
    <name type="scientific">Pseudomonas putida</name>
    <name type="common">Arthrobacter siderocapsulatus</name>
    <dbReference type="NCBI Taxonomy" id="303"/>
    <lineage>
        <taxon>Bacteria</taxon>
        <taxon>Pseudomonadati</taxon>
        <taxon>Pseudomonadota</taxon>
        <taxon>Gammaproteobacteria</taxon>
        <taxon>Pseudomonadales</taxon>
        <taxon>Pseudomonadaceae</taxon>
        <taxon>Pseudomonas</taxon>
    </lineage>
</organism>
<dbReference type="PRINTS" id="PR00313">
    <property type="entry name" value="CABNDNGRPT"/>
</dbReference>
<dbReference type="InterPro" id="IPR019793">
    <property type="entry name" value="Peroxidases_heam-ligand_BS"/>
</dbReference>
<dbReference type="SUPFAM" id="SSF51120">
    <property type="entry name" value="beta-Roll"/>
    <property type="match status" value="1"/>
</dbReference>
<keyword evidence="1" id="KW-0732">Signal</keyword>
<dbReference type="Pfam" id="PF13519">
    <property type="entry name" value="VWA_2"/>
    <property type="match status" value="1"/>
</dbReference>
<dbReference type="InterPro" id="IPR001343">
    <property type="entry name" value="Hemolysn_Ca-bd"/>
</dbReference>
<dbReference type="InterPro" id="IPR018511">
    <property type="entry name" value="Hemolysin-typ_Ca-bd_CS"/>
</dbReference>
<dbReference type="PROSITE" id="PS00435">
    <property type="entry name" value="PEROXIDASE_1"/>
    <property type="match status" value="1"/>
</dbReference>
<dbReference type="InterPro" id="IPR003644">
    <property type="entry name" value="Calx_beta"/>
</dbReference>
<dbReference type="SMART" id="SM00237">
    <property type="entry name" value="Calx_beta"/>
    <property type="match status" value="1"/>
</dbReference>
<dbReference type="GO" id="GO:0007154">
    <property type="term" value="P:cell communication"/>
    <property type="evidence" value="ECO:0007669"/>
    <property type="project" value="InterPro"/>
</dbReference>
<dbReference type="InterPro" id="IPR038081">
    <property type="entry name" value="CalX-like_sf"/>
</dbReference>
<evidence type="ECO:0000259" key="4">
    <source>
        <dbReference type="PROSITE" id="PS50234"/>
    </source>
</evidence>
<gene>
    <name evidence="5" type="ORF">C2H86_25855</name>
</gene>
<dbReference type="NCBIfam" id="TIGR03661">
    <property type="entry name" value="T1SS_VCA0849"/>
    <property type="match status" value="1"/>
</dbReference>
<dbReference type="CDD" id="cd00198">
    <property type="entry name" value="vWFA"/>
    <property type="match status" value="1"/>
</dbReference>
<dbReference type="SUPFAM" id="SSF141072">
    <property type="entry name" value="CalX-like"/>
    <property type="match status" value="1"/>
</dbReference>
<dbReference type="InterPro" id="IPR036465">
    <property type="entry name" value="vWFA_dom_sf"/>
</dbReference>
<dbReference type="GO" id="GO:0016020">
    <property type="term" value="C:membrane"/>
    <property type="evidence" value="ECO:0007669"/>
    <property type="project" value="InterPro"/>
</dbReference>
<dbReference type="Proteomes" id="UP000464480">
    <property type="component" value="Chromosome"/>
</dbReference>
<dbReference type="Gene3D" id="2.60.40.2030">
    <property type="match status" value="1"/>
</dbReference>
<reference evidence="5 6" key="1">
    <citation type="submission" date="2020-02" db="EMBL/GenBank/DDBJ databases">
        <title>Pseudomonas Putida W5 Complete Genome Assembly.</title>
        <authorList>
            <person name="Yuan Z.-C."/>
            <person name="Shaw G.A."/>
            <person name="Cusano A.D."/>
            <person name="Caddey B.J."/>
            <person name="Weselowski B.J."/>
        </authorList>
    </citation>
    <scope>NUCLEOTIDE SEQUENCE [LARGE SCALE GENOMIC DNA]</scope>
    <source>
        <strain evidence="5 6">W5</strain>
    </source>
</reference>
<keyword evidence="3" id="KW-0106">Calcium</keyword>
<dbReference type="Pfam" id="PF00353">
    <property type="entry name" value="HemolysinCabind"/>
    <property type="match status" value="3"/>
</dbReference>
<dbReference type="InterPro" id="IPR046779">
    <property type="entry name" value="LapA_adhesin_dom"/>
</dbReference>
<dbReference type="EMBL" id="CP026115">
    <property type="protein sequence ID" value="QHG67647.1"/>
    <property type="molecule type" value="Genomic_DNA"/>
</dbReference>
<keyword evidence="2" id="KW-0677">Repeat</keyword>
<dbReference type="SUPFAM" id="SSF53300">
    <property type="entry name" value="vWA-like"/>
    <property type="match status" value="1"/>
</dbReference>
<dbReference type="GO" id="GO:0005509">
    <property type="term" value="F:calcium ion binding"/>
    <property type="evidence" value="ECO:0007669"/>
    <property type="project" value="InterPro"/>
</dbReference>
<evidence type="ECO:0000256" key="1">
    <source>
        <dbReference type="ARBA" id="ARBA00022729"/>
    </source>
</evidence>
<evidence type="ECO:0000256" key="2">
    <source>
        <dbReference type="ARBA" id="ARBA00022737"/>
    </source>
</evidence>
<sequence>MSTVVAIVKSIVGQVIAVSPEGIRRVLIEGDRLFAGEQVLTGVGGAVTLQLTDGRYVDLGRDSQWSASASDHSTDMCMATAQTAPSVEQLQQAIQAGADPTTALEATAAGPTSSGSSGGGALGGGHSFVLLEETAARVDPNIGFQTGPLNFSESLNFDFAAGPQTATTALVAELATAVVLSATPSISEAGGSIVYVATVGQAPLSALTVTLSNGAVIAIAAGQTSGSVTVPVTPGTTVYADDRHVSTTIISTSGGGIAVSIDGTPADTRVVGTVDTTTATLSASPNVTEGGAITYTVTLSNPAQTPVAVTLSNGQVISIGAGQSSGSVVLQTANDVYKDTTTLSAHITSATGGNFEHLQANPAPVLTVVSDSTDTSTVTLTATPSVAEGGTIVYTASLSAPVTGTPVVVTLTNGQTITVAVGQSSGTVSVPVGDDVYQGQGQGQVSTSISGVSGGNFENLVANPAPVSTTVSDIQDVTTVSLSASPSVAEGGQIIYTATLSNPGQTAVTVTLSNGQSITIAANQTSGSVSVAAPADDHYADASLISARITGAKGGSFESLAVNGTPAVTSVTDTLDTTTVTLTATPSVVEGGTIVYTATVNAPVTGSPVVVTLANGQSITIAIGQNSGSTTAAVSNDAYQGHAPISNSITGVSGGSYEQLVANPTPVSTTVTDVQDTATVTLTATPSVAEGGTILYTATVGAPVTGSPITVDLANGQTITIPVGQSSGTATGAVSNDAYQSHAAVTNSIISVSGGNYENLVADKTQVSINVTDVTDVTTVSLSATPSVAEGGQIVYTATLTNAAQSPVTVTLSNGQTITIAANQTSGSVAVATHGDNPYLDAGEVSASITNASGGNFENLAVNSTPAVTNVTDTVDTSTVSLTATPSVAEGGTIVYTATMTAPVTGSAVLVTLANGQTITIPVGQSSGTATAAVSNDVYQGHAAVSNSISDVSGGNYESLVAEKTQVSTTVTDVTDTTTVTLTATPSVAEGGTILYTASVGEPVTGSPLVVSLVNGQTITIAVGQSSGTATGTVSNDVYQGHAAVTNSINSVSGGNYENLVANKAAVRTTVTDVTDTTTVTLTATPTVAEGGTIVYTATVGAPVTGSPVVVNLANGQTITIAVGQSSGTATGAVSNDVYGGHASITNNITSVTGGNYENLVANQTPVSTNVTDVTDTTTVTLTATPSVAEGGTILYTASVDAPVSGSPVVVNLANGQTITIAVGQSSGTATGAVTNDVYVGHAAVINSITSVSGGNYENLVANQSPVSTSVNDVQDTTTVTLTATPSVAEGDTIIYTATVNAPVTGNPVLVSLANGQTITIAVGESSGTATAAVSNDVYQGHEPITNNITAVSGGNYENLVANSATVSTTVTDVTDTTTVTLTATPSVAEGGSILYTATLGAPVTGSPVVVSLTNGQTITIAVGQSSGTATGTVSNDVYQGHAAVTNSISNVSGGNYEALIANKTQVITSVTDVQDTTTVSLSATQTVAEGGQIVYTATLTNAAQSPVTVNLSNGQTITIAANQISGSVSVATHGDNPYLDAGQVSAQITNATGGNFENLAVNSTPAVTNVTDTVDTSTVSLTATPSVAEGGTIVYTATVTAPVTGSAVVVTLANGQTITIPVGQSSGTATAAVSNDVYQGHPAVSNSISNVSGGNYENLVANRAAVSTTVTDVTDTTTVTLTATPSVAEGGTILYTATLGTPVTGSPVVVSLTNGQTITIPVGHSSGTATGTVSNDVYQGHTAVTNSISNVSGGNYEALVADKTQVITSVTDVQDTTTVSLSATQNVAEGGQIVYTATLTNAAQSPVTVTLSNGQTITIAANQTSGSVAVATHGDNPYLDAGQVSARITGATGGNFENLAVNSTPAVTNVTDTVETSTVSLTATPSVAEGGTIVYTATVTAPVTGSAVVVTLANGQTITIPVGQSSGTATAAVSNDVYQGHAPVTNNITAVSGGNYESLVANTATVNTTVTDVQDTTTVTLTATPSMAEAGTIVYTASVDAPVTGSPVVVTLTNGQTITIPVGQSSGTATGTVSNDVYQGHAPVTNSITSVSGGNYENLVANQSPVSTSVTDVQDTTTVSLSATQTVAEGGQIVYTATLTNAAQSPVTVTLSNGQTITIAANQTSGSVAVATHGDNPYLDAGQVSARITGATGGNFENLAVNSTPAVTNVTDTVETSTVSLTATPSVAEGGTIVYTATVTAPVTGSAVVVTLANGQIITIPVGQSSGTATAAVSNDVYQGHPAVSNSISSVSGGNYENLIANTATVSTTVTDVNDTTTVSLSATHTVAEGGQIVYTATLTNAAQSPVTVTLSNGQSITIAANQTSGSVNVATHGDNPYLDAGQVSARITSATGGNFENLAVNSTPAVTQVTDTVDTSTVSLTATPSVAEGGTIVYTATVTAPVTGSAVVVTLANGQTITIPVGQSSGTATAAVSNDVYQGHAAVSNSISDVSGGNYENLVADKTQVSTTITDVTDTTTVTLTATPSMAEDGTIVYTASVDAPVTGSPVVVTLTNGQTITIAVGQSYGTATGVVGNDVYQGHAPVTNAISNVSGGNYENLVANTATVSTTVTDVQDTTSVTLTATPSAAEGGTILYTATVDAPVTGSPVVVNLANGQTITIAIGQSSGTATGAVSNDVYHGHAAVTNSINSVSGGNYENLVADKTQVSTSVTDVQDTTTVSLSATPSVAEGGQIVYTATLTNAAQSPVTVTLSNGQTITIGANQTSGSVAVATHGDNPYLDAGQVSVQITSASGGNFENLTVNSTPAVTNVTDTVDTSTVSLTATPSVAEGGTIVYTATVTAPVTGSAVVVTLANGQTITIPVGQSSGTATAAVSNDVYQGHAAVSNSISDVSGGNYENLVANKTQVSTTVTDVTDTTTVTLTATPSVAEGGTIVYTASVGAPVTGSPVVVNLANGQTITIAVGQSSGTATGAVSNDVYQGHAPVTNSISNVTGGNYESLVADKTQVSTTVTDVQDTTAVTLTATPSVTEGGTILYTATLGAPVTGSPVVVSLANGQTITIAVGQSSGTATGAVTNDVYVGHAAVTNSIISVSGGNYENLVANQSPVSTSVADVQDTTTVSLSATQTVAEGGQIVYTATLTNAAQSPVTVNLSNGQAITIGANQTTGSVAVTTHGDNPYLDAGQVSAQITSASGGSFENLAVNSTPAVTNVTDTVDTSTISLTATPLVAEGGTIIYTASVTAPVTGSAVVVTLANGQTITIPVGQSSGTATATVSNDVYQGHPAVSNSISNVSGGNYENLVADKAQVSTTVTDVTDTTTVTLTATPSVAEGGTITYTASVGAPVTGSPVVISLANGQTITIAEGQSSGTATEVVTNDVYQGHAPVTNNITAVSGGNYESLVANTATVNTTVTDVQDTTTVTLTATPSMAEGGTIVYTASVDAPVTGSPVVVTLTNGQTITIPVGQSSGTATGTVSNDVYQGHAPVTNSITSVSGGNYENLVANQSPVSTSVTDTVETSTVSLTATPSVAEGGTIIYTATVTAPVTGSAVVVTLANGQTITIPVGQSSGTATAAVSNDVYQGHAPVTNNITAVSGGNYENLVANTATVSTTVTDVTDTTNVTLTATPSVAEGGTILYTASVGVPVTGSPVVVTLTNGQTITIPVGQSSGTTTGTVSNDVYQGHAAVTNSISNVSGGNYENLVADKTQVSTSVTDVQDTTTVSLSATPSVAEGGQIVYTATLTNAAQSPVTVTLSNGQTITIAANQTSGSVSVATHGDNPYLDGGQVSTSITSASGGNFENLAVNSTPAVTNVTDTVDTSTVSLTATPSVAEGGTIVYTATVTAPVTGSAVVVTLANGQSITIPVGQSSGTATAAVSNDVYQGHSAVSNSISNVSGGNYENLVADKTQVSTTVTDVTDTTTVTLTATPSVAEGGTITYTASVGAPVTGSPVVVSLANGQTITIAEGQSSGTATEVVNNDVYQGHAPVTNNITAVSGGNYESLVANTATVNTTVTDVQDTTTVSLSATPSVAEGGQIVYTATLTNTAQTAVSVTLSNGHTITIGANQTSGSVAVATHGDNPYLDAGQVSASITGATGGNFENLAVNNTPAVTNVTDTVDTSTVSLTATPSVAEGGTIVYTATVTAPVTGSDVMVTLANGQTITIPVGQSSGTATGAVRDDVYQGHAPVTNSITSVSGGNYENLIADKTQVSTSVTDVQDTTTVSLSATQTVAEGGQIVYTATLTNAAQSPVTVTLSNGQTITIAANQTSGSVNIATHGDNPYLDAGQVSAQITNATGGNFENLAINSAPAVTNVTDTVDTSTVSLTATPSVAEGGTIVYTATATAPVTGSALVVTLANGQTITIPVGQSSGTATAAVSNDVYQGHAAVTNSITSVSGGNYENLVANQAPVSTTVTDVTDTTTVTLTATPSVAEGGTIVYTATVGAPVTGSPVVVTLANGQSITIPVGQSSGTTTGAVSNDVYQGHAPVTNSITTVTGGNYENLVANQSPVSTTVTDVQDTTTVTLTATPSVAEGGTITYMASVGAPVTGSPVVVSLANGQTITIAEGQSSGTATEVVNNDVYQGHAPVTNNITAVSGGNYESLVANHSPVSTTVTDVQDTTTVTLTATPSVTEGSTIVYTATVGAPVTGSPVVVSLANGQTITIPVGQSSGTATGAVSNDVYQGHAPVTNSISNVSGGNYENLVADKTQVSTSVTDVQDTTTVSLSATQSVAEGGQIVYTATLTNAAQSPVTVTLSNGQTITIAANQTSGSVAVATHVDNPYLDAGQVSASITSASGGNFENLAISSAPAVTTVTDTVDTSTVSLTATPSVAEGGTIVYTATVTAPVTGSAVVVTLANGQTITIPVGQSSGTATAAVSNDVYQGHPAVTNSISNVSGGNYENLVADKSQVSTSVTDVQDTTTVTLTATPSVAEGGTIVYTASLTNAAQSPVTVTLSNGQNITIATNQTSGSVAVATHGDNPYLDAGQVSASITNASGGNFENLAVNSAPAVTNVTDTVDISTVSLTATPSVAEGGTIVYTATVTAPVTGSAVVVTLANGQTITIPVGQSSGTATAAVSNDVYQGHPAVSNSISNVSGGNYENLVANKAAVSTTVTDVTDTTTVTLTATPTVAEGGTIVYTATVGAPVTGSPVVVSLANGQTITIAVGQSSGTATGAVSNDVYQGHAPVINSITTVTGGNYENLVANQAPVSTNVTDVQDTTTVSLSATQTVAEGGQIVYTATLTNAAQSPVTVTLSNGQTITIAANQTSGSVAVATHGDNPYLDAGQVSASITNASGGNFENLAVNSTPAVTNVTDTVDTSTVSLTATPSVAEGGTIVYTATVTAPVTGSAVVVTLANGQIITIPVGQSSGTATAAVSNDVYQGHPAVSNSISNVSGGNYENLVANKAAVSTTVTDVQDTTTVTLTATPSVAEGGTIVYTATVGAPVTGSPVVVTLTNGQTITIPVGQSSGTATGAVSNDVYQGHAPVTNSISNVSGGNYENLVADKTQVSTTVTDVTDTTTVTLTATPNVAEGGTIIYTATVGAPVTSSPVVVTLANGQSITIPVGQSSGTATGAVSNDVYQGHAPVTNSISNVSGGSYENLVADKSQVSTTVTDVTDTTTVTLTATPSVAEGGTILYTATVGAPVTGSPVVVTLANGQSITIAVGQSSGTATGAVTNDVYVGHAAVTNSITSVSGGNYESLVANQSPVSTSVTDVQDTTTVSLSATQTVAEGGQIVYTATLTNAAQSPVTVTLSNGQTITIGANQTTSSVAVATHGDNPYLDAGQVSASITNASGGNFENLVVNSTPAVTNVTDTVDTSTVSLTATPSVAEGGTIVYTATVTAPVTGSAVVVTLANGQTITIPVGQSSGTATAAVSNDVYQGHPAVSNSISNVSGGNYENLVANKAAVSTTVTDVQDTTTVSLSATQNVAEGGQIVYTATLTNVAQSPVTVTLSNGQTITIAANQTSGSVAVATHGDNPYLDAGQVNARITGATGGNFENLAINGSPAVTNVTDTIDTSTVSLTATPSVAEGGTIVYTATVTAPVTGSAVVVTLTNGQTITIPVGQSAGTATGAVTNDVYLGHAAVTNSISNVSGGNYENLVANKAVVSTTVTDVQDTTTVSLSATPTVVEGGQITYTATLTNAAQTAVTVTLSNGQTITIGANQTSGSVTVATHGDNPYLDAGQVSAQITSASGGNFENLAVNNTPAVTNVTDTIDTSTVTLAATPSVAEGGTIVYTATVTAAVTGSPVLVSLANGQTITIAVGQTSGTATGTVTNDVYLGHAPVTNSITAVSGGNYENLVANKTAVSTTVTDVQDTTTVTLTATPSVAEGGTITYTATVGAPVTGSAVLVTLANGQTITIPVGQSAGTATGSVTNDVYLGHAPVTNSITNVSGGSYENLIADKTQVSTSVTDVQDTTTVTLTATPSVAEGGTITYTATVSAPVTVTPVVVTLTNSQTITIPVGQSSGTTTGSVTNDVYQGHAAVTNSISSVSGGSYENLVTNKTVVSTSVTDVTDTTTVTLTATPTVAEGGQIVYTATLTNPAQTAVSVTLSNGQTITIGPNQSSGSVTVAAPADDVYIDASTVSTTITNATGGNFESLVVNPAPAVTAVTDTLNNTTLGITGSATVAEGNTATYTLTLSNPPQTDVVVKLSYSGTATNGVDYTGVATVTIKANSNTATFSIPTIKDNITEGTETFTIKIDSATGGNFEGLVVSNTAGSITTQLFEPAPVLDLDANDSSGKTGADFQTTFTENSSGNSISDLDISITDFDSTQLTGATVTLTNAQAGDALNLGSSVNGITIISSVTAGKVVLTLTGNASLADYMQAIKNITFVNTSEDPSTTPRIITVTVTDGVNVSNTATTTVNVVAVNDAPVSAGGAVTGVEDTALVLTWSNFNVTDVDSPVSSLGVTITQLPALGTMQYNNGTAWVNVALNQTISQADISAGKLKFVPLVNQSGVNGYGGTGVGNNQADYAQIKFKPTDGVTPGSETILKVDINPIADAPTLSIGSNSVNSLGLTKEIWTSLTGLGTNGNGITGDALKTVFTNSGAATSSTTITNVQSDSSVAAQSGSKTSGLVYLEAGKTYTFSGNADDSLLVNIGGKNVVTATWGSGSGTVSGTYTPTTSGYYTLEIYHANQSGPGSYDVNISVNGGAAGDFNSTTIPMYQNVTALTNAGVTVSDLHGSNSTQGYYDGYKLNEGPENGSVKLVGIGSSLTDTDGSETLSVKLSGIPAGSVISDTAGHTATVGATAVDVSGWTLSSLTIKPPAYYSGQFDVKVSSTSTESVGGSFATTEGTLKVTVYPDTYTTSQLTTANDSTTGTYGDDIIIADTAGLHMTAGTNYNLAFIVDTSGSMSTTGIDATKASLATTFQTLLADAKATGVGTVNVLLVDFATQVKSTVSVTLNDAGLKTLLNALGGMSADGGTNYEDAFKTTANWFQNLKNAGVTGTNQTYFLTDGQPTYYQTGEQTNPTLANSSVKLDTLLSNVSYKMGDTLTNYQLDTSNRVSIDATGKLTAETRSFDLLSLSYKWSAVTTGLIHAEGNGGYELSKLAGTGSTTTSDTLTNATSSFALLSALSSVEAVGVGTGIAATDLKPFDSDGVPQVNVDPSKISDAILGHTDQTIAGADTISGGDGHDIIFGDLVSFDSIPGSGIEAVQAFVATKLGVDTSLVDAKVMHQYITEHYTDFDLSRTNDGADTLMGGGGNDIIFGQGGNDYIDGGKGNDILLGGTGNDTLLGGEGNDLLFGGAGNDTLIGGKGNDILSGGAGADTFVWKAGDIGQDVIKDFKLSEGDRIDLTDLLQGERGSTIDNYLKITTTGGESTLQISTEGKLNAAGGLANVDVSIKLEGVNWSNTTINSLISGADPTIKIDNNNS</sequence>
<dbReference type="InterPro" id="IPR011049">
    <property type="entry name" value="Serralysin-like_metalloprot_C"/>
</dbReference>
<evidence type="ECO:0000313" key="6">
    <source>
        <dbReference type="Proteomes" id="UP000464480"/>
    </source>
</evidence>
<dbReference type="InterPro" id="IPR002035">
    <property type="entry name" value="VWF_A"/>
</dbReference>
<accession>A0A6I6XP87</accession>
<evidence type="ECO:0000256" key="3">
    <source>
        <dbReference type="ARBA" id="ARBA00022837"/>
    </source>
</evidence>
<dbReference type="PROSITE" id="PS00330">
    <property type="entry name" value="HEMOLYSIN_CALCIUM"/>
    <property type="match status" value="4"/>
</dbReference>